<dbReference type="SUPFAM" id="SSF51905">
    <property type="entry name" value="FAD/NAD(P)-binding domain"/>
    <property type="match status" value="1"/>
</dbReference>
<dbReference type="PANTHER" id="PTHR48105">
    <property type="entry name" value="THIOREDOXIN REDUCTASE 1-RELATED-RELATED"/>
    <property type="match status" value="1"/>
</dbReference>
<evidence type="ECO:0000256" key="3">
    <source>
        <dbReference type="ARBA" id="ARBA00023002"/>
    </source>
</evidence>
<name>A0ABM8PPZ6_9HYPH</name>
<dbReference type="InterPro" id="IPR050097">
    <property type="entry name" value="Ferredoxin-NADP_redctase_2"/>
</dbReference>
<dbReference type="Pfam" id="PF07992">
    <property type="entry name" value="Pyr_redox_2"/>
    <property type="match status" value="1"/>
</dbReference>
<accession>A0ABM8PPZ6</accession>
<dbReference type="PRINTS" id="PR00368">
    <property type="entry name" value="FADPNR"/>
</dbReference>
<dbReference type="Proteomes" id="UP000606921">
    <property type="component" value="Unassembled WGS sequence"/>
</dbReference>
<sequence>MAGRSYLERENPPPLSDCLVIGGGPGGMTAAIYLARMNRAVRLVDGGRSRASLIPRSYNHPGFPGGIRGRDLLARMREQLQELRVGILQGDVTDVRKTSEGFFSVSIAGGRSLMGQNLVLATGLVDNLPPIDDARGMVAEGYLRICPICDGFEIGGRPVCVIGATMRAVAEARFLKTFSSSVSIVTLGETRSWEGEPDGLASDEGIAVVTAPLASLERTGETETSLTFADGTVLEGVVLYSALGVRPRSALAAGLGLALEEDGRIATGTHQETAIEGCFAVGDVVTGLNQLGVAMAQGEIAAVAIHNRLRGV</sequence>
<evidence type="ECO:0000256" key="1">
    <source>
        <dbReference type="ARBA" id="ARBA00018719"/>
    </source>
</evidence>
<comment type="caution">
    <text evidence="5">The sequence shown here is derived from an EMBL/GenBank/DDBJ whole genome shotgun (WGS) entry which is preliminary data.</text>
</comment>
<keyword evidence="2" id="KW-0285">Flavoprotein</keyword>
<protein>
    <recommendedName>
        <fullName evidence="1">Thioredoxin reductase</fullName>
    </recommendedName>
</protein>
<evidence type="ECO:0000313" key="5">
    <source>
        <dbReference type="EMBL" id="CAD7041639.1"/>
    </source>
</evidence>
<feature type="domain" description="FAD/NAD(P)-binding" evidence="4">
    <location>
        <begin position="17"/>
        <end position="298"/>
    </location>
</feature>
<keyword evidence="6" id="KW-1185">Reference proteome</keyword>
<gene>
    <name evidence="5" type="ORF">REJC140_01034</name>
</gene>
<dbReference type="RefSeq" id="WP_142592976.1">
    <property type="nucleotide sequence ID" value="NZ_CABFWF030000012.1"/>
</dbReference>
<reference evidence="5 6" key="1">
    <citation type="submission" date="2020-11" db="EMBL/GenBank/DDBJ databases">
        <authorList>
            <person name="Lassalle F."/>
        </authorList>
    </citation>
    <scope>NUCLEOTIDE SEQUENCE [LARGE SCALE GENOMIC DNA]</scope>
    <source>
        <strain evidence="5 6">JC140</strain>
    </source>
</reference>
<dbReference type="Gene3D" id="3.50.50.60">
    <property type="entry name" value="FAD/NAD(P)-binding domain"/>
    <property type="match status" value="2"/>
</dbReference>
<dbReference type="InterPro" id="IPR023753">
    <property type="entry name" value="FAD/NAD-binding_dom"/>
</dbReference>
<organism evidence="5 6">
    <name type="scientific">Pseudorhizobium endolithicum</name>
    <dbReference type="NCBI Taxonomy" id="1191678"/>
    <lineage>
        <taxon>Bacteria</taxon>
        <taxon>Pseudomonadati</taxon>
        <taxon>Pseudomonadota</taxon>
        <taxon>Alphaproteobacteria</taxon>
        <taxon>Hyphomicrobiales</taxon>
        <taxon>Rhizobiaceae</taxon>
        <taxon>Rhizobium/Agrobacterium group</taxon>
        <taxon>Pseudorhizobium</taxon>
    </lineage>
</organism>
<keyword evidence="3" id="KW-0560">Oxidoreductase</keyword>
<evidence type="ECO:0000256" key="2">
    <source>
        <dbReference type="ARBA" id="ARBA00022630"/>
    </source>
</evidence>
<proteinExistence type="predicted"/>
<evidence type="ECO:0000313" key="6">
    <source>
        <dbReference type="Proteomes" id="UP000606921"/>
    </source>
</evidence>
<dbReference type="EMBL" id="CABFWF030000012">
    <property type="protein sequence ID" value="CAD7041639.1"/>
    <property type="molecule type" value="Genomic_DNA"/>
</dbReference>
<evidence type="ECO:0000259" key="4">
    <source>
        <dbReference type="Pfam" id="PF07992"/>
    </source>
</evidence>
<dbReference type="PRINTS" id="PR00469">
    <property type="entry name" value="PNDRDTASEII"/>
</dbReference>
<dbReference type="InterPro" id="IPR036188">
    <property type="entry name" value="FAD/NAD-bd_sf"/>
</dbReference>